<dbReference type="OrthoDB" id="3699633at2"/>
<evidence type="ECO:0000256" key="1">
    <source>
        <dbReference type="SAM" id="MobiDB-lite"/>
    </source>
</evidence>
<evidence type="ECO:0000313" key="2">
    <source>
        <dbReference type="EMBL" id="PRX90912.1"/>
    </source>
</evidence>
<reference evidence="2 3" key="1">
    <citation type="submission" date="2018-03" db="EMBL/GenBank/DDBJ databases">
        <title>Genomic Encyclopedia of Archaeal and Bacterial Type Strains, Phase II (KMG-II): from individual species to whole genera.</title>
        <authorList>
            <person name="Goeker M."/>
        </authorList>
    </citation>
    <scope>NUCLEOTIDE SEQUENCE [LARGE SCALE GENOMIC DNA]</scope>
    <source>
        <strain evidence="2 3">DSM 45601</strain>
    </source>
</reference>
<name>A0A2T0PPT6_9ACTN</name>
<accession>A0A2T0PPT6</accession>
<sequence>MAQRSSPAAVAERIAAVDWAAPWELAASHAGSRPRLLMEYQRRMGLWARALGLRSPVTFFDLPERVAPGVRADPELVARVEAGWAGHYLWEPVRSSCLWALHWAAVREAGLGGFPGEGLTGARRAALAEPFDPLLAAYERGGGFHRDCSGAFIDLELCAVPYRPWRDRLPPADPITTTDPAALDALDAADTARRAAEGAPGARSAADGRSG</sequence>
<dbReference type="Proteomes" id="UP000237846">
    <property type="component" value="Unassembled WGS sequence"/>
</dbReference>
<protein>
    <submittedName>
        <fullName evidence="2">Uncharacterized protein</fullName>
    </submittedName>
</protein>
<keyword evidence="3" id="KW-1185">Reference proteome</keyword>
<dbReference type="AlphaFoldDB" id="A0A2T0PPT6"/>
<dbReference type="RefSeq" id="WP_106253724.1">
    <property type="nucleotide sequence ID" value="NZ_PVZC01000015.1"/>
</dbReference>
<organism evidence="2 3">
    <name type="scientific">Allonocardiopsis opalescens</name>
    <dbReference type="NCBI Taxonomy" id="1144618"/>
    <lineage>
        <taxon>Bacteria</taxon>
        <taxon>Bacillati</taxon>
        <taxon>Actinomycetota</taxon>
        <taxon>Actinomycetes</taxon>
        <taxon>Streptosporangiales</taxon>
        <taxon>Allonocardiopsis</taxon>
    </lineage>
</organism>
<feature type="region of interest" description="Disordered" evidence="1">
    <location>
        <begin position="171"/>
        <end position="211"/>
    </location>
</feature>
<proteinExistence type="predicted"/>
<feature type="compositionally biased region" description="Low complexity" evidence="1">
    <location>
        <begin position="174"/>
        <end position="189"/>
    </location>
</feature>
<gene>
    <name evidence="2" type="ORF">CLV72_1158</name>
</gene>
<evidence type="ECO:0000313" key="3">
    <source>
        <dbReference type="Proteomes" id="UP000237846"/>
    </source>
</evidence>
<comment type="caution">
    <text evidence="2">The sequence shown here is derived from an EMBL/GenBank/DDBJ whole genome shotgun (WGS) entry which is preliminary data.</text>
</comment>
<dbReference type="EMBL" id="PVZC01000015">
    <property type="protein sequence ID" value="PRX90912.1"/>
    <property type="molecule type" value="Genomic_DNA"/>
</dbReference>